<dbReference type="RefSeq" id="WP_013257060.1">
    <property type="nucleotide sequence ID" value="NC_014365.1"/>
</dbReference>
<dbReference type="PROSITE" id="PS00092">
    <property type="entry name" value="N6_MTASE"/>
    <property type="match status" value="1"/>
</dbReference>
<dbReference type="HOGENOM" id="CLU_061983_3_1_7"/>
<accession>E1QG92</accession>
<dbReference type="InterPro" id="IPR007848">
    <property type="entry name" value="Small_mtfrase_dom"/>
</dbReference>
<dbReference type="OrthoDB" id="5489421at2"/>
<dbReference type="InterPro" id="IPR002052">
    <property type="entry name" value="DNA_methylase_N6_adenine_CS"/>
</dbReference>
<dbReference type="SUPFAM" id="SSF53335">
    <property type="entry name" value="S-adenosyl-L-methionine-dependent methyltransferases"/>
    <property type="match status" value="1"/>
</dbReference>
<proteinExistence type="predicted"/>
<dbReference type="EMBL" id="CP002085">
    <property type="protein sequence ID" value="ADK83604.1"/>
    <property type="molecule type" value="Genomic_DNA"/>
</dbReference>
<dbReference type="PANTHER" id="PTHR47739">
    <property type="entry name" value="TRNA1(VAL) (ADENINE(37)-N6)-METHYLTRANSFERASE"/>
    <property type="match status" value="1"/>
</dbReference>
<dbReference type="eggNOG" id="COG4123">
    <property type="taxonomic scope" value="Bacteria"/>
</dbReference>
<dbReference type="Pfam" id="PF05175">
    <property type="entry name" value="MTS"/>
    <property type="match status" value="1"/>
</dbReference>
<sequence>MGENGGRPGAGEITRDALGRHVFYQPKSGYRFSIDSVLLAAFATPTAGPVADLCAGCGVVGLLLAARGLAGPFLAVEIDPLAAHCCQLNQAHAGLDGQTIRADLSQDHPALQPGGYKLVVCNPPFSQAGRGRASPDPARAKARTELALQPHDLWRQAARLLKRGDRLAFCWPASRLPQALAELGQHRLTPKRLRLIHGRLDAPAKTALIEAVKDGGQQLSVHPPLIVHGPGQEYTPEVSAIYGDLGLF</sequence>
<protein>
    <submittedName>
        <fullName evidence="4">Methyltransferase small</fullName>
    </submittedName>
</protein>
<keyword evidence="1 4" id="KW-0808">Transferase</keyword>
<organism evidence="4 5">
    <name type="scientific">Desulfarculus baarsii (strain ATCC 33931 / DSM 2075 / LMG 7858 / VKM B-1802 / 2st14)</name>
    <dbReference type="NCBI Taxonomy" id="644282"/>
    <lineage>
        <taxon>Bacteria</taxon>
        <taxon>Pseudomonadati</taxon>
        <taxon>Thermodesulfobacteriota</taxon>
        <taxon>Desulfarculia</taxon>
        <taxon>Desulfarculales</taxon>
        <taxon>Desulfarculaceae</taxon>
        <taxon>Desulfarculus</taxon>
    </lineage>
</organism>
<dbReference type="AlphaFoldDB" id="E1QG92"/>
<name>E1QG92_DESB2</name>
<evidence type="ECO:0000256" key="2">
    <source>
        <dbReference type="ARBA" id="ARBA00022691"/>
    </source>
</evidence>
<dbReference type="GO" id="GO:0003676">
    <property type="term" value="F:nucleic acid binding"/>
    <property type="evidence" value="ECO:0007669"/>
    <property type="project" value="InterPro"/>
</dbReference>
<evidence type="ECO:0000313" key="5">
    <source>
        <dbReference type="Proteomes" id="UP000009047"/>
    </source>
</evidence>
<keyword evidence="1 4" id="KW-0489">Methyltransferase</keyword>
<gene>
    <name evidence="4" type="ordered locus">Deba_0227</name>
</gene>
<evidence type="ECO:0000256" key="1">
    <source>
        <dbReference type="ARBA" id="ARBA00022603"/>
    </source>
</evidence>
<dbReference type="Gene3D" id="3.40.50.150">
    <property type="entry name" value="Vaccinia Virus protein VP39"/>
    <property type="match status" value="1"/>
</dbReference>
<evidence type="ECO:0000259" key="3">
    <source>
        <dbReference type="Pfam" id="PF05175"/>
    </source>
</evidence>
<dbReference type="GO" id="GO:0008757">
    <property type="term" value="F:S-adenosylmethionine-dependent methyltransferase activity"/>
    <property type="evidence" value="ECO:0007669"/>
    <property type="project" value="UniProtKB-ARBA"/>
</dbReference>
<keyword evidence="5" id="KW-1185">Reference proteome</keyword>
<dbReference type="PANTHER" id="PTHR47739:SF1">
    <property type="entry name" value="TRNA1(VAL) (ADENINE(37)-N6)-METHYLTRANSFERASE"/>
    <property type="match status" value="1"/>
</dbReference>
<keyword evidence="2" id="KW-0949">S-adenosyl-L-methionine</keyword>
<evidence type="ECO:0000313" key="4">
    <source>
        <dbReference type="EMBL" id="ADK83604.1"/>
    </source>
</evidence>
<dbReference type="InterPro" id="IPR050210">
    <property type="entry name" value="tRNA_Adenine-N(6)_MTase"/>
</dbReference>
<dbReference type="GO" id="GO:0008170">
    <property type="term" value="F:N-methyltransferase activity"/>
    <property type="evidence" value="ECO:0007669"/>
    <property type="project" value="UniProtKB-ARBA"/>
</dbReference>
<reference evidence="4 5" key="1">
    <citation type="journal article" date="2010" name="Stand. Genomic Sci.">
        <title>Complete genome sequence of Desulfarculus baarsii type strain (2st14).</title>
        <authorList>
            <person name="Sun H."/>
            <person name="Spring S."/>
            <person name="Lapidus A."/>
            <person name="Davenport K."/>
            <person name="Del Rio T.G."/>
            <person name="Tice H."/>
            <person name="Nolan M."/>
            <person name="Copeland A."/>
            <person name="Cheng J.F."/>
            <person name="Lucas S."/>
            <person name="Tapia R."/>
            <person name="Goodwin L."/>
            <person name="Pitluck S."/>
            <person name="Ivanova N."/>
            <person name="Pagani I."/>
            <person name="Mavromatis K."/>
            <person name="Ovchinnikova G."/>
            <person name="Pati A."/>
            <person name="Chen A."/>
            <person name="Palaniappan K."/>
            <person name="Hauser L."/>
            <person name="Chang Y.J."/>
            <person name="Jeffries C.D."/>
            <person name="Detter J.C."/>
            <person name="Han C."/>
            <person name="Rohde M."/>
            <person name="Brambilla E."/>
            <person name="Goker M."/>
            <person name="Woyke T."/>
            <person name="Bristow J."/>
            <person name="Eisen J.A."/>
            <person name="Markowitz V."/>
            <person name="Hugenholtz P."/>
            <person name="Kyrpides N.C."/>
            <person name="Klenk H.P."/>
            <person name="Land M."/>
        </authorList>
    </citation>
    <scope>NUCLEOTIDE SEQUENCE [LARGE SCALE GENOMIC DNA]</scope>
    <source>
        <strain evidence="5">ATCC 33931 / DSM 2075 / LMG 7858 / VKM B-1802 / 2st14</strain>
    </source>
</reference>
<dbReference type="InterPro" id="IPR029063">
    <property type="entry name" value="SAM-dependent_MTases_sf"/>
</dbReference>
<dbReference type="Proteomes" id="UP000009047">
    <property type="component" value="Chromosome"/>
</dbReference>
<dbReference type="STRING" id="644282.Deba_0227"/>
<dbReference type="GO" id="GO:0032259">
    <property type="term" value="P:methylation"/>
    <property type="evidence" value="ECO:0007669"/>
    <property type="project" value="UniProtKB-KW"/>
</dbReference>
<dbReference type="KEGG" id="dbr:Deba_0227"/>
<dbReference type="CDD" id="cd02440">
    <property type="entry name" value="AdoMet_MTases"/>
    <property type="match status" value="1"/>
</dbReference>
<feature type="domain" description="Methyltransferase small" evidence="3">
    <location>
        <begin position="37"/>
        <end position="129"/>
    </location>
</feature>